<feature type="domain" description="RecX first three-helical" evidence="8">
    <location>
        <begin position="13"/>
        <end position="48"/>
    </location>
</feature>
<comment type="subcellular location">
    <subcellularLocation>
        <location evidence="1 5">Cytoplasm</location>
    </subcellularLocation>
</comment>
<evidence type="ECO:0000256" key="3">
    <source>
        <dbReference type="ARBA" id="ARBA00018111"/>
    </source>
</evidence>
<evidence type="ECO:0000259" key="8">
    <source>
        <dbReference type="Pfam" id="PF21982"/>
    </source>
</evidence>
<dbReference type="PANTHER" id="PTHR33602">
    <property type="entry name" value="REGULATORY PROTEIN RECX FAMILY PROTEIN"/>
    <property type="match status" value="1"/>
</dbReference>
<dbReference type="InterPro" id="IPR036388">
    <property type="entry name" value="WH-like_DNA-bd_sf"/>
</dbReference>
<reference evidence="9 10" key="1">
    <citation type="journal article" date="2016" name="Nat. Commun.">
        <title>Thousands of microbial genomes shed light on interconnected biogeochemical processes in an aquifer system.</title>
        <authorList>
            <person name="Anantharaman K."/>
            <person name="Brown C.T."/>
            <person name="Hug L.A."/>
            <person name="Sharon I."/>
            <person name="Castelle C.J."/>
            <person name="Probst A.J."/>
            <person name="Thomas B.C."/>
            <person name="Singh A."/>
            <person name="Wilkins M.J."/>
            <person name="Karaoz U."/>
            <person name="Brodie E.L."/>
            <person name="Williams K.H."/>
            <person name="Hubbard S.S."/>
            <person name="Banfield J.F."/>
        </authorList>
    </citation>
    <scope>NUCLEOTIDE SEQUENCE [LARGE SCALE GENOMIC DNA]</scope>
</reference>
<dbReference type="InterPro" id="IPR053925">
    <property type="entry name" value="RecX_HTH_3rd"/>
</dbReference>
<comment type="function">
    <text evidence="5">Modulates RecA activity.</text>
</comment>
<protein>
    <recommendedName>
        <fullName evidence="3 5">Regulatory protein RecX</fullName>
    </recommendedName>
</protein>
<evidence type="ECO:0000313" key="9">
    <source>
        <dbReference type="EMBL" id="OGI40746.1"/>
    </source>
</evidence>
<evidence type="ECO:0000256" key="2">
    <source>
        <dbReference type="ARBA" id="ARBA00009695"/>
    </source>
</evidence>
<dbReference type="HAMAP" id="MF_01114">
    <property type="entry name" value="RecX"/>
    <property type="match status" value="1"/>
</dbReference>
<evidence type="ECO:0000256" key="5">
    <source>
        <dbReference type="HAMAP-Rule" id="MF_01114"/>
    </source>
</evidence>
<dbReference type="GO" id="GO:0005737">
    <property type="term" value="C:cytoplasm"/>
    <property type="evidence" value="ECO:0007669"/>
    <property type="project" value="UniProtKB-SubCell"/>
</dbReference>
<feature type="domain" description="RecX second three-helical" evidence="6">
    <location>
        <begin position="59"/>
        <end position="97"/>
    </location>
</feature>
<dbReference type="Pfam" id="PF02631">
    <property type="entry name" value="RecX_HTH2"/>
    <property type="match status" value="1"/>
</dbReference>
<comment type="similarity">
    <text evidence="2 5">Belongs to the RecX family.</text>
</comment>
<dbReference type="GO" id="GO:0006282">
    <property type="term" value="P:regulation of DNA repair"/>
    <property type="evidence" value="ECO:0007669"/>
    <property type="project" value="UniProtKB-UniRule"/>
</dbReference>
<dbReference type="InterPro" id="IPR003783">
    <property type="entry name" value="Regulatory_RecX"/>
</dbReference>
<evidence type="ECO:0000256" key="1">
    <source>
        <dbReference type="ARBA" id="ARBA00004496"/>
    </source>
</evidence>
<name>A0A1F6T6N2_9PROT</name>
<dbReference type="EMBL" id="MFSR01000017">
    <property type="protein sequence ID" value="OGI40746.1"/>
    <property type="molecule type" value="Genomic_DNA"/>
</dbReference>
<comment type="caution">
    <text evidence="9">The sequence shown here is derived from an EMBL/GenBank/DDBJ whole genome shotgun (WGS) entry which is preliminary data.</text>
</comment>
<dbReference type="Gene3D" id="1.10.10.10">
    <property type="entry name" value="Winged helix-like DNA-binding domain superfamily/Winged helix DNA-binding domain"/>
    <property type="match status" value="3"/>
</dbReference>
<evidence type="ECO:0000259" key="7">
    <source>
        <dbReference type="Pfam" id="PF21981"/>
    </source>
</evidence>
<evidence type="ECO:0000259" key="6">
    <source>
        <dbReference type="Pfam" id="PF02631"/>
    </source>
</evidence>
<dbReference type="Pfam" id="PF21981">
    <property type="entry name" value="RecX_HTH3"/>
    <property type="match status" value="1"/>
</dbReference>
<dbReference type="PANTHER" id="PTHR33602:SF1">
    <property type="entry name" value="REGULATORY PROTEIN RECX FAMILY PROTEIN"/>
    <property type="match status" value="1"/>
</dbReference>
<dbReference type="Pfam" id="PF21982">
    <property type="entry name" value="RecX_HTH1"/>
    <property type="match status" value="1"/>
</dbReference>
<dbReference type="Proteomes" id="UP000179334">
    <property type="component" value="Unassembled WGS sequence"/>
</dbReference>
<dbReference type="InterPro" id="IPR053926">
    <property type="entry name" value="RecX_HTH_1st"/>
</dbReference>
<proteinExistence type="inferred from homology"/>
<evidence type="ECO:0000256" key="4">
    <source>
        <dbReference type="ARBA" id="ARBA00022490"/>
    </source>
</evidence>
<dbReference type="AlphaFoldDB" id="A0A1F6T6N2"/>
<feature type="domain" description="RecX third three-helical" evidence="7">
    <location>
        <begin position="108"/>
        <end position="150"/>
    </location>
</feature>
<gene>
    <name evidence="5" type="primary">recX</name>
    <name evidence="9" type="ORF">A2V91_01045</name>
</gene>
<sequence>MRQSDPEIDRPRARVLALRWLARREHSRRELEVKLVRKGCAAELAAQVAAGLEAEGLLSDERFVEALVRVRRQRGCGPLRIQKELQGKGVAADVIERWLDVAGGDWVEEIRRICRRKYGGKLPKSLSERAKQARFLQYRGFTFEQIQQALNPRGRD</sequence>
<organism evidence="9 10">
    <name type="scientific">Candidatus Muproteobacteria bacterium RBG_16_64_10</name>
    <dbReference type="NCBI Taxonomy" id="1817757"/>
    <lineage>
        <taxon>Bacteria</taxon>
        <taxon>Pseudomonadati</taxon>
        <taxon>Pseudomonadota</taxon>
        <taxon>Candidatus Muproteobacteria</taxon>
    </lineage>
</organism>
<dbReference type="InterPro" id="IPR053924">
    <property type="entry name" value="RecX_HTH_2nd"/>
</dbReference>
<evidence type="ECO:0000313" key="10">
    <source>
        <dbReference type="Proteomes" id="UP000179334"/>
    </source>
</evidence>
<accession>A0A1F6T6N2</accession>
<keyword evidence="4 5" id="KW-0963">Cytoplasm</keyword>